<sequence length="543" mass="61533">MASGGEYTVVTKKRRVDPVAKYVPPFRARNVAPYIQTHKCKELNFKRHPILGEDGIIRVPAKTGKMMSVWMMEQLEYFVRGTNDDFSRPNKTLLMDMDIEDPIYKAMDFEYLPDIEFETLDKENTKIKEDCVAIIDNVDTATLICGVTTPVPLMVKHMGKLGGLSGTGVLGPGGISDCNLPDNILPGTFHPCYNEMYMHTLVPCLVQAVNLMVSPKPKPLLCVIWTFDMKKKKVISVCHKNIIGHIRRSYVITEGGMDHMNLLLDMLRENVLAIHGVKLNEGNWSMMNKDIAQMASLLSFTKLEWTKLLIKSPDVGRLMIKTPRKALTDFNAWIKKIGDCTVAHKHMSMLSGWCSRDADMDDPIRQRKIIGHNNEMEVTCTVNKPFTDLSNLGNQIDYLGARKLMIHLQENGFEHYASLGNGFGKAASVVGRALPRKHHNKPITMDVLMLIDSHHKCVSWAPDYPEKTMTGDFMSLRTEMTSENPGFCPYPYLARYLHHTSYVNGAIMVFKATITLPRVCHWDLFENVCSDIRVRKIIKVIPM</sequence>
<dbReference type="EMBL" id="KT159937">
    <property type="protein sequence ID" value="AKR04208.1"/>
    <property type="molecule type" value="Genomic_DNA"/>
</dbReference>
<reference evidence="1 2" key="1">
    <citation type="journal article" date="2015" name="J. Virol.">
        <title>Salmon gill poxvirus, the deepest representative of the Chordopoxvirinae.</title>
        <authorList>
            <person name="Gjessing M.C."/>
            <person name="Yutin N."/>
            <person name="Tengs T."/>
            <person name="Senkevich T."/>
            <person name="Koonin E.V."/>
            <person name="Ronning H.P."/>
            <person name="Alarson M."/>
            <person name="Ylving S."/>
            <person name="Lie K.-I."/>
            <person name="Saure B."/>
            <person name="Tran L."/>
            <person name="Moss B."/>
            <person name="Dale O.B."/>
        </authorList>
    </citation>
    <scope>NUCLEOTIDE SEQUENCE [LARGE SCALE GENOMIC DNA]</scope>
    <source>
        <strain evidence="1">2012-04-F277-L3G</strain>
    </source>
</reference>
<dbReference type="GeneID" id="25392251"/>
<dbReference type="KEGG" id="vg:25392251"/>
<name>A0A0H4XWI5_9POXV</name>
<proteinExistence type="predicted"/>
<gene>
    <name evidence="1" type="ORF">SGPV084</name>
</gene>
<evidence type="ECO:0000313" key="2">
    <source>
        <dbReference type="Proteomes" id="UP000105007"/>
    </source>
</evidence>
<dbReference type="RefSeq" id="YP_009162456.1">
    <property type="nucleotide sequence ID" value="NC_027707.1"/>
</dbReference>
<accession>A0A0H4XWI5</accession>
<evidence type="ECO:0000313" key="1">
    <source>
        <dbReference type="EMBL" id="AKR04208.1"/>
    </source>
</evidence>
<organism evidence="1 2">
    <name type="scientific">Salmon gill poxvirus</name>
    <dbReference type="NCBI Taxonomy" id="1680908"/>
    <lineage>
        <taxon>Viruses</taxon>
        <taxon>Varidnaviria</taxon>
        <taxon>Bamfordvirae</taxon>
        <taxon>Nucleocytoviricota</taxon>
        <taxon>Pokkesviricetes</taxon>
        <taxon>Chitovirales</taxon>
        <taxon>Poxviridae</taxon>
        <taxon>Chordopoxvirinae</taxon>
        <taxon>Salmonpoxvirus</taxon>
        <taxon>Salmonpoxvirus gillpox</taxon>
        <taxon>Salmon gillpox virus</taxon>
    </lineage>
</organism>
<protein>
    <submittedName>
        <fullName evidence="1">Uncharacterized protein</fullName>
    </submittedName>
</protein>
<keyword evidence="2" id="KW-1185">Reference proteome</keyword>
<dbReference type="Proteomes" id="UP000105007">
    <property type="component" value="Segment"/>
</dbReference>